<comment type="similarity">
    <text evidence="2 17">Belongs to the complex I subunit 2 family.</text>
</comment>
<dbReference type="PANTHER" id="PTHR46552:SF1">
    <property type="entry name" value="NADH-UBIQUINONE OXIDOREDUCTASE CHAIN 2"/>
    <property type="match status" value="1"/>
</dbReference>
<name>A7X7F3_9BRAN</name>
<keyword evidence="10 17" id="KW-0249">Electron transport</keyword>
<feature type="transmembrane region" description="Helical" evidence="17">
    <location>
        <begin position="153"/>
        <end position="171"/>
    </location>
</feature>
<evidence type="ECO:0000256" key="1">
    <source>
        <dbReference type="ARBA" id="ARBA00004448"/>
    </source>
</evidence>
<organism evidence="19">
    <name type="scientific">Asymmetron sp. A TK-2007</name>
    <dbReference type="NCBI Taxonomy" id="426588"/>
    <lineage>
        <taxon>Eukaryota</taxon>
        <taxon>Metazoa</taxon>
        <taxon>Chordata</taxon>
        <taxon>Cephalochordata</taxon>
        <taxon>Leptocardii</taxon>
        <taxon>Amphioxiformes</taxon>
        <taxon>Branchiostomatidae</taxon>
        <taxon>Asymmetron</taxon>
    </lineage>
</organism>
<evidence type="ECO:0000256" key="2">
    <source>
        <dbReference type="ARBA" id="ARBA00007012"/>
    </source>
</evidence>
<gene>
    <name evidence="19" type="primary">nad2</name>
</gene>
<dbReference type="Pfam" id="PF00361">
    <property type="entry name" value="Proton_antipo_M"/>
    <property type="match status" value="1"/>
</dbReference>
<dbReference type="InterPro" id="IPR001750">
    <property type="entry name" value="ND/Mrp_TM"/>
</dbReference>
<proteinExistence type="inferred from homology"/>
<evidence type="ECO:0000256" key="13">
    <source>
        <dbReference type="ARBA" id="ARBA00023075"/>
    </source>
</evidence>
<protein>
    <recommendedName>
        <fullName evidence="4 17">NADH-ubiquinone oxidoreductase chain 2</fullName>
        <ecNumber evidence="3 17">7.1.1.2</ecNumber>
    </recommendedName>
</protein>
<sequence>MSPYISPLFSLSMVVSLLIILTANHWIFMWLGLEIGTLAFVPLLTWWHKAPEVEAAVKYFLIQAVAAAMFFFGGLALMNSEYINGVSQWLGNAGEVIILFAVLMKLGLAPVHYWVVDVVQGLNYIPGLVLLTWQKLPGLVVLTQLASEMNGTILLMLAPLSALVGGLGGLGQVQVRKLLAFSSIAHLGWLTTGLTVSALLGAMYFLVYIIISLPIFLSLHMSGGVHLNQLRNVLASNPMLSIWVGVGFLSLAGLPPFLGFFSKWLVLTYTTMQILLVSSIILISGALVSMFYYLRISYLCLVILAPQQIMAMTNWRNVSKITLLSIVLLLNIVGLLIVSALSSMTK</sequence>
<accession>A7X7F3</accession>
<evidence type="ECO:0000256" key="5">
    <source>
        <dbReference type="ARBA" id="ARBA00022448"/>
    </source>
</evidence>
<evidence type="ECO:0000256" key="11">
    <source>
        <dbReference type="ARBA" id="ARBA00022989"/>
    </source>
</evidence>
<dbReference type="EC" id="7.1.1.2" evidence="3 17"/>
<feature type="transmembrane region" description="Helical" evidence="17">
    <location>
        <begin position="27"/>
        <end position="47"/>
    </location>
</feature>
<feature type="transmembrane region" description="Helical" evidence="17">
    <location>
        <begin position="59"/>
        <end position="77"/>
    </location>
</feature>
<keyword evidence="13 17" id="KW-0830">Ubiquinone</keyword>
<dbReference type="PANTHER" id="PTHR46552">
    <property type="entry name" value="NADH-UBIQUINONE OXIDOREDUCTASE CHAIN 2"/>
    <property type="match status" value="1"/>
</dbReference>
<comment type="catalytic activity">
    <reaction evidence="16 17">
        <text>a ubiquinone + NADH + 5 H(+)(in) = a ubiquinol + NAD(+) + 4 H(+)(out)</text>
        <dbReference type="Rhea" id="RHEA:29091"/>
        <dbReference type="Rhea" id="RHEA-COMP:9565"/>
        <dbReference type="Rhea" id="RHEA-COMP:9566"/>
        <dbReference type="ChEBI" id="CHEBI:15378"/>
        <dbReference type="ChEBI" id="CHEBI:16389"/>
        <dbReference type="ChEBI" id="CHEBI:17976"/>
        <dbReference type="ChEBI" id="CHEBI:57540"/>
        <dbReference type="ChEBI" id="CHEBI:57945"/>
        <dbReference type="EC" id="7.1.1.2"/>
    </reaction>
</comment>
<feature type="transmembrane region" description="Helical" evidence="17">
    <location>
        <begin position="5"/>
        <end position="21"/>
    </location>
</feature>
<feature type="transmembrane region" description="Helical" evidence="17">
    <location>
        <begin position="178"/>
        <end position="199"/>
    </location>
</feature>
<feature type="transmembrane region" description="Helical" evidence="17">
    <location>
        <begin position="321"/>
        <end position="341"/>
    </location>
</feature>
<keyword evidence="15 17" id="KW-0472">Membrane</keyword>
<evidence type="ECO:0000256" key="14">
    <source>
        <dbReference type="ARBA" id="ARBA00023128"/>
    </source>
</evidence>
<evidence type="ECO:0000256" key="12">
    <source>
        <dbReference type="ARBA" id="ARBA00023027"/>
    </source>
</evidence>
<geneLocation type="mitochondrion" evidence="19"/>
<dbReference type="GO" id="GO:0006120">
    <property type="term" value="P:mitochondrial electron transport, NADH to ubiquinone"/>
    <property type="evidence" value="ECO:0007669"/>
    <property type="project" value="InterPro"/>
</dbReference>
<evidence type="ECO:0000256" key="4">
    <source>
        <dbReference type="ARBA" id="ARBA00021008"/>
    </source>
</evidence>
<dbReference type="GO" id="GO:0005743">
    <property type="term" value="C:mitochondrial inner membrane"/>
    <property type="evidence" value="ECO:0007669"/>
    <property type="project" value="UniProtKB-SubCell"/>
</dbReference>
<dbReference type="EMBL" id="AP009353">
    <property type="protein sequence ID" value="BAF76622.1"/>
    <property type="molecule type" value="Genomic_DNA"/>
</dbReference>
<evidence type="ECO:0000256" key="15">
    <source>
        <dbReference type="ARBA" id="ARBA00023136"/>
    </source>
</evidence>
<keyword evidence="14 17" id="KW-0496">Mitochondrion</keyword>
<evidence type="ECO:0000256" key="7">
    <source>
        <dbReference type="ARBA" id="ARBA00022692"/>
    </source>
</evidence>
<evidence type="ECO:0000256" key="3">
    <source>
        <dbReference type="ARBA" id="ARBA00012944"/>
    </source>
</evidence>
<keyword evidence="11 17" id="KW-1133">Transmembrane helix</keyword>
<keyword evidence="7 17" id="KW-0812">Transmembrane</keyword>
<evidence type="ECO:0000256" key="9">
    <source>
        <dbReference type="ARBA" id="ARBA00022967"/>
    </source>
</evidence>
<evidence type="ECO:0000259" key="18">
    <source>
        <dbReference type="Pfam" id="PF00361"/>
    </source>
</evidence>
<feature type="transmembrane region" description="Helical" evidence="17">
    <location>
        <begin position="205"/>
        <end position="227"/>
    </location>
</feature>
<reference evidence="19" key="1">
    <citation type="journal article" date="2007" name="BMC Evol. Biol.">
        <title>Phylogenetic position of a whale-fall lancelet (Cephalochordata) inferred from whole mitochondrial genome sequences.</title>
        <authorList>
            <person name="Kon T."/>
            <person name="Nohara M."/>
            <person name="Yamanoue Y."/>
            <person name="Fujiwara Y."/>
            <person name="Nishida M."/>
            <person name="Nishikawa T."/>
        </authorList>
    </citation>
    <scope>NUCLEOTIDE SEQUENCE</scope>
</reference>
<dbReference type="AlphaFoldDB" id="A7X7F3"/>
<comment type="subcellular location">
    <subcellularLocation>
        <location evidence="1 17">Mitochondrion inner membrane</location>
        <topology evidence="1 17">Multi-pass membrane protein</topology>
    </subcellularLocation>
</comment>
<dbReference type="GO" id="GO:0008137">
    <property type="term" value="F:NADH dehydrogenase (ubiquinone) activity"/>
    <property type="evidence" value="ECO:0007669"/>
    <property type="project" value="UniProtKB-EC"/>
</dbReference>
<evidence type="ECO:0000256" key="6">
    <source>
        <dbReference type="ARBA" id="ARBA00022660"/>
    </source>
</evidence>
<keyword evidence="8 17" id="KW-0999">Mitochondrion inner membrane</keyword>
<evidence type="ECO:0000313" key="19">
    <source>
        <dbReference type="EMBL" id="BAF76622.1"/>
    </source>
</evidence>
<keyword evidence="5" id="KW-0813">Transport</keyword>
<feature type="transmembrane region" description="Helical" evidence="17">
    <location>
        <begin position="239"/>
        <end position="258"/>
    </location>
</feature>
<dbReference type="InterPro" id="IPR003917">
    <property type="entry name" value="NADH_UbQ_OxRdtase_chain2"/>
</dbReference>
<keyword evidence="9 17" id="KW-1278">Translocase</keyword>
<dbReference type="PRINTS" id="PR01436">
    <property type="entry name" value="NADHDHGNASE2"/>
</dbReference>
<evidence type="ECO:0000256" key="17">
    <source>
        <dbReference type="RuleBase" id="RU003403"/>
    </source>
</evidence>
<keyword evidence="12 17" id="KW-0520">NAD</keyword>
<evidence type="ECO:0000256" key="8">
    <source>
        <dbReference type="ARBA" id="ARBA00022792"/>
    </source>
</evidence>
<evidence type="ECO:0000256" key="10">
    <source>
        <dbReference type="ARBA" id="ARBA00022982"/>
    </source>
</evidence>
<feature type="transmembrane region" description="Helical" evidence="17">
    <location>
        <begin position="264"/>
        <end position="283"/>
    </location>
</feature>
<keyword evidence="6 17" id="KW-0679">Respiratory chain</keyword>
<dbReference type="InterPro" id="IPR050175">
    <property type="entry name" value="Complex_I_Subunit_2"/>
</dbReference>
<feature type="domain" description="NADH:quinone oxidoreductase/Mrp antiporter transmembrane" evidence="18">
    <location>
        <begin position="23"/>
        <end position="281"/>
    </location>
</feature>
<evidence type="ECO:0000256" key="16">
    <source>
        <dbReference type="ARBA" id="ARBA00049551"/>
    </source>
</evidence>
<comment type="function">
    <text evidence="17">Core subunit of the mitochondrial membrane respiratory chain NADH dehydrogenase (Complex I) which catalyzes electron transfer from NADH through the respiratory chain, using ubiquinone as an electron acceptor. Essential for the catalytic activity and assembly of complex I.</text>
</comment>